<dbReference type="Gene3D" id="3.20.20.450">
    <property type="entry name" value="EAL domain"/>
    <property type="match status" value="1"/>
</dbReference>
<evidence type="ECO:0000259" key="3">
    <source>
        <dbReference type="PROSITE" id="PS50887"/>
    </source>
</evidence>
<dbReference type="Proteomes" id="UP001501323">
    <property type="component" value="Unassembled WGS sequence"/>
</dbReference>
<dbReference type="InterPro" id="IPR000160">
    <property type="entry name" value="GGDEF_dom"/>
</dbReference>
<dbReference type="InterPro" id="IPR012226">
    <property type="entry name" value="Diguanyl_cyclase/Pdiesterase"/>
</dbReference>
<dbReference type="CDD" id="cd01949">
    <property type="entry name" value="GGDEF"/>
    <property type="match status" value="1"/>
</dbReference>
<feature type="domain" description="EAL" evidence="2">
    <location>
        <begin position="575"/>
        <end position="829"/>
    </location>
</feature>
<keyword evidence="5" id="KW-1185">Reference proteome</keyword>
<proteinExistence type="predicted"/>
<dbReference type="Gene3D" id="3.30.450.20">
    <property type="entry name" value="PAS domain"/>
    <property type="match status" value="2"/>
</dbReference>
<reference evidence="5" key="1">
    <citation type="journal article" date="2019" name="Int. J. Syst. Evol. Microbiol.">
        <title>The Global Catalogue of Microorganisms (GCM) 10K type strain sequencing project: providing services to taxonomists for standard genome sequencing and annotation.</title>
        <authorList>
            <consortium name="The Broad Institute Genomics Platform"/>
            <consortium name="The Broad Institute Genome Sequencing Center for Infectious Disease"/>
            <person name="Wu L."/>
            <person name="Ma J."/>
        </authorList>
    </citation>
    <scope>NUCLEOTIDE SEQUENCE [LARGE SCALE GENOMIC DNA]</scope>
    <source>
        <strain evidence="5">JCM 18392</strain>
    </source>
</reference>
<dbReference type="Gene3D" id="3.30.450.40">
    <property type="match status" value="1"/>
</dbReference>
<dbReference type="PANTHER" id="PTHR44757">
    <property type="entry name" value="DIGUANYLATE CYCLASE DGCP"/>
    <property type="match status" value="1"/>
</dbReference>
<organism evidence="4 5">
    <name type="scientific">Luteimonas vadosa</name>
    <dbReference type="NCBI Taxonomy" id="1165507"/>
    <lineage>
        <taxon>Bacteria</taxon>
        <taxon>Pseudomonadati</taxon>
        <taxon>Pseudomonadota</taxon>
        <taxon>Gammaproteobacteria</taxon>
        <taxon>Lysobacterales</taxon>
        <taxon>Lysobacteraceae</taxon>
        <taxon>Luteimonas</taxon>
    </lineage>
</organism>
<accession>A0ABP9E6Z1</accession>
<dbReference type="Pfam" id="PF13185">
    <property type="entry name" value="GAF_2"/>
    <property type="match status" value="1"/>
</dbReference>
<dbReference type="InterPro" id="IPR043128">
    <property type="entry name" value="Rev_trsase/Diguanyl_cyclase"/>
</dbReference>
<dbReference type="InterPro" id="IPR000014">
    <property type="entry name" value="PAS"/>
</dbReference>
<dbReference type="InterPro" id="IPR029787">
    <property type="entry name" value="Nucleotide_cyclase"/>
</dbReference>
<dbReference type="Pfam" id="PF08448">
    <property type="entry name" value="PAS_4"/>
    <property type="match status" value="1"/>
</dbReference>
<evidence type="ECO:0000259" key="2">
    <source>
        <dbReference type="PROSITE" id="PS50883"/>
    </source>
</evidence>
<feature type="domain" description="PAS" evidence="1">
    <location>
        <begin position="301"/>
        <end position="340"/>
    </location>
</feature>
<dbReference type="InterPro" id="IPR035965">
    <property type="entry name" value="PAS-like_dom_sf"/>
</dbReference>
<name>A0ABP9E6Z1_9GAMM</name>
<dbReference type="SUPFAM" id="SSF55781">
    <property type="entry name" value="GAF domain-like"/>
    <property type="match status" value="1"/>
</dbReference>
<evidence type="ECO:0008006" key="6">
    <source>
        <dbReference type="Google" id="ProtNLM"/>
    </source>
</evidence>
<dbReference type="PIRSF" id="PIRSF005925">
    <property type="entry name" value="Dos"/>
    <property type="match status" value="1"/>
</dbReference>
<dbReference type="SUPFAM" id="SSF55785">
    <property type="entry name" value="PYP-like sensor domain (PAS domain)"/>
    <property type="match status" value="2"/>
</dbReference>
<dbReference type="InterPro" id="IPR035919">
    <property type="entry name" value="EAL_sf"/>
</dbReference>
<dbReference type="NCBIfam" id="TIGR00254">
    <property type="entry name" value="GGDEF"/>
    <property type="match status" value="1"/>
</dbReference>
<dbReference type="SMART" id="SM00091">
    <property type="entry name" value="PAS"/>
    <property type="match status" value="2"/>
</dbReference>
<evidence type="ECO:0000259" key="1">
    <source>
        <dbReference type="PROSITE" id="PS50112"/>
    </source>
</evidence>
<dbReference type="InterPro" id="IPR003018">
    <property type="entry name" value="GAF"/>
</dbReference>
<dbReference type="InterPro" id="IPR013656">
    <property type="entry name" value="PAS_4"/>
</dbReference>
<evidence type="ECO:0000313" key="4">
    <source>
        <dbReference type="EMBL" id="GAA4867876.1"/>
    </source>
</evidence>
<dbReference type="SMART" id="SM00267">
    <property type="entry name" value="GGDEF"/>
    <property type="match status" value="1"/>
</dbReference>
<dbReference type="InterPro" id="IPR029016">
    <property type="entry name" value="GAF-like_dom_sf"/>
</dbReference>
<dbReference type="InterPro" id="IPR013655">
    <property type="entry name" value="PAS_fold_3"/>
</dbReference>
<feature type="domain" description="PAS" evidence="1">
    <location>
        <begin position="5"/>
        <end position="61"/>
    </location>
</feature>
<dbReference type="PROSITE" id="PS50883">
    <property type="entry name" value="EAL"/>
    <property type="match status" value="1"/>
</dbReference>
<dbReference type="EMBL" id="BAABJY010000002">
    <property type="protein sequence ID" value="GAA4867876.1"/>
    <property type="molecule type" value="Genomic_DNA"/>
</dbReference>
<dbReference type="Pfam" id="PF00563">
    <property type="entry name" value="EAL"/>
    <property type="match status" value="1"/>
</dbReference>
<dbReference type="InterPro" id="IPR001633">
    <property type="entry name" value="EAL_dom"/>
</dbReference>
<comment type="caution">
    <text evidence="4">The sequence shown here is derived from an EMBL/GenBank/DDBJ whole genome shotgun (WGS) entry which is preliminary data.</text>
</comment>
<dbReference type="Pfam" id="PF08447">
    <property type="entry name" value="PAS_3"/>
    <property type="match status" value="1"/>
</dbReference>
<protein>
    <recommendedName>
        <fullName evidence="6">EAL domain-containing protein</fullName>
    </recommendedName>
</protein>
<evidence type="ECO:0000313" key="5">
    <source>
        <dbReference type="Proteomes" id="UP001501323"/>
    </source>
</evidence>
<dbReference type="InterPro" id="IPR052155">
    <property type="entry name" value="Biofilm_reg_signaling"/>
</dbReference>
<dbReference type="NCBIfam" id="TIGR00229">
    <property type="entry name" value="sensory_box"/>
    <property type="match status" value="2"/>
</dbReference>
<feature type="domain" description="GGDEF" evidence="3">
    <location>
        <begin position="434"/>
        <end position="566"/>
    </location>
</feature>
<dbReference type="SMART" id="SM00052">
    <property type="entry name" value="EAL"/>
    <property type="match status" value="1"/>
</dbReference>
<dbReference type="PROSITE" id="PS50887">
    <property type="entry name" value="GGDEF"/>
    <property type="match status" value="1"/>
</dbReference>
<dbReference type="Gene3D" id="3.30.70.270">
    <property type="match status" value="1"/>
</dbReference>
<dbReference type="SMART" id="SM00065">
    <property type="entry name" value="GAF"/>
    <property type="match status" value="1"/>
</dbReference>
<dbReference type="CDD" id="cd00130">
    <property type="entry name" value="PAS"/>
    <property type="match status" value="2"/>
</dbReference>
<dbReference type="SUPFAM" id="SSF55073">
    <property type="entry name" value="Nucleotide cyclase"/>
    <property type="match status" value="1"/>
</dbReference>
<dbReference type="SUPFAM" id="SSF141868">
    <property type="entry name" value="EAL domain-like"/>
    <property type="match status" value="1"/>
</dbReference>
<dbReference type="PANTHER" id="PTHR44757:SF2">
    <property type="entry name" value="BIOFILM ARCHITECTURE MAINTENANCE PROTEIN MBAA"/>
    <property type="match status" value="1"/>
</dbReference>
<dbReference type="RefSeq" id="WP_345295373.1">
    <property type="nucleotide sequence ID" value="NZ_BAABJY010000002.1"/>
</dbReference>
<dbReference type="PROSITE" id="PS50112">
    <property type="entry name" value="PAS"/>
    <property type="match status" value="2"/>
</dbReference>
<dbReference type="Pfam" id="PF00990">
    <property type="entry name" value="GGDEF"/>
    <property type="match status" value="1"/>
</dbReference>
<sequence>MQSQEELEFHRAYDRVTEAYIALDTSWRYTHVNTVAARMLGRNAKELIGRHVWTEFPTPEDDPFRQAYETAMAEQRAMTVEAFHPPRGRWFENRIYPSPDGLTVSFLDVTDRRRAEILAAGQNNILAEIATQAPLADSLRAIARLHEALDPGALCSILLVDDDRTHVLHGAGPSLPDTFNEAIHGQEIGDARGSCGTAIFRRERVVVAEIATHPYWAGYRDVALAHGLQACWSTPVLGSREQVLGSFAVYYREKREPRPDELESIEKMLSITAIAIESDQMLQHSRERDYFFDMSMELYCIYDIRTQRIIQANPTFTAVTGYSAEELGSCHFLDFVHPEDLGRARGAAEVLNAAGMRVEKVVYRFRCKDGSYRWLSWESIVGPGLLGFAVAHDVTEHRIAEAALAHADTHDGVTDLPNRQMFELALESLLEGGEPVWVLLVGLDRFHAVNESLGHLIGDEVLKIVADRLAAIVGARSAIARFAGDQFAIAIEVQREPSAEALARRVREAIAHPVEGEGYRTALTASVGIARSPDHGEVPSDLLRRAEAAMDRVKRQGRDDTCLFTRQHMKDVEHRLSIGHRLRGAAGRGEMELFYQPQLHAGSRELIGFEALIRWNDPERGRVSPLSFIPVAEALGLMPELGRWIVGEACRQAKAWRDEGFDAFAISINVSMQELQSGGLVAQVADALDRNGLPPSALCIELTESSLMENVERVRGTLSELKALGTHIALDDFGTGYSSLAYLKHFPIDKLKIDQSFVKGLPGDVNDAAIARTIVAMAHQLEMLVSAEGVENDAQATFLTEIGCDELQGYHFGRPCRAGHARAWLSGTSAGG</sequence>
<dbReference type="CDD" id="cd01948">
    <property type="entry name" value="EAL"/>
    <property type="match status" value="1"/>
</dbReference>
<gene>
    <name evidence="4" type="ORF">GCM10023332_20360</name>
</gene>